<sequence length="23" mass="2680">MQRLETTNRSMANILKILVSLTF</sequence>
<dbReference type="AlphaFoldDB" id="A0A0A9B1N8"/>
<evidence type="ECO:0000313" key="1">
    <source>
        <dbReference type="EMBL" id="JAD55070.1"/>
    </source>
</evidence>
<organism evidence="1">
    <name type="scientific">Arundo donax</name>
    <name type="common">Giant reed</name>
    <name type="synonym">Donax arundinaceus</name>
    <dbReference type="NCBI Taxonomy" id="35708"/>
    <lineage>
        <taxon>Eukaryota</taxon>
        <taxon>Viridiplantae</taxon>
        <taxon>Streptophyta</taxon>
        <taxon>Embryophyta</taxon>
        <taxon>Tracheophyta</taxon>
        <taxon>Spermatophyta</taxon>
        <taxon>Magnoliopsida</taxon>
        <taxon>Liliopsida</taxon>
        <taxon>Poales</taxon>
        <taxon>Poaceae</taxon>
        <taxon>PACMAD clade</taxon>
        <taxon>Arundinoideae</taxon>
        <taxon>Arundineae</taxon>
        <taxon>Arundo</taxon>
    </lineage>
</organism>
<reference evidence="1" key="2">
    <citation type="journal article" date="2015" name="Data Brief">
        <title>Shoot transcriptome of the giant reed, Arundo donax.</title>
        <authorList>
            <person name="Barrero R.A."/>
            <person name="Guerrero F.D."/>
            <person name="Moolhuijzen P."/>
            <person name="Goolsby J.A."/>
            <person name="Tidwell J."/>
            <person name="Bellgard S.E."/>
            <person name="Bellgard M.I."/>
        </authorList>
    </citation>
    <scope>NUCLEOTIDE SEQUENCE</scope>
    <source>
        <tissue evidence="1">Shoot tissue taken approximately 20 cm above the soil surface</tissue>
    </source>
</reference>
<proteinExistence type="predicted"/>
<accession>A0A0A9B1N8</accession>
<reference evidence="1" key="1">
    <citation type="submission" date="2014-09" db="EMBL/GenBank/DDBJ databases">
        <authorList>
            <person name="Magalhaes I.L.F."/>
            <person name="Oliveira U."/>
            <person name="Santos F.R."/>
            <person name="Vidigal T.H.D.A."/>
            <person name="Brescovit A.D."/>
            <person name="Santos A.J."/>
        </authorList>
    </citation>
    <scope>NUCLEOTIDE SEQUENCE</scope>
    <source>
        <tissue evidence="1">Shoot tissue taken approximately 20 cm above the soil surface</tissue>
    </source>
</reference>
<protein>
    <submittedName>
        <fullName evidence="1">Uncharacterized protein</fullName>
    </submittedName>
</protein>
<name>A0A0A9B1N8_ARUDO</name>
<dbReference type="EMBL" id="GBRH01242825">
    <property type="protein sequence ID" value="JAD55070.1"/>
    <property type="molecule type" value="Transcribed_RNA"/>
</dbReference>